<dbReference type="EMBL" id="JAVDWQ010000007">
    <property type="protein sequence ID" value="MDR7210407.1"/>
    <property type="molecule type" value="Genomic_DNA"/>
</dbReference>
<comment type="caution">
    <text evidence="3">The sequence shown here is derived from an EMBL/GenBank/DDBJ whole genome shotgun (WGS) entry which is preliminary data.</text>
</comment>
<dbReference type="RefSeq" id="WP_310281414.1">
    <property type="nucleotide sequence ID" value="NZ_JAVDWQ010000007.1"/>
</dbReference>
<evidence type="ECO:0000313" key="4">
    <source>
        <dbReference type="Proteomes" id="UP001269081"/>
    </source>
</evidence>
<reference evidence="3 4" key="1">
    <citation type="submission" date="2023-07" db="EMBL/GenBank/DDBJ databases">
        <title>Sorghum-associated microbial communities from plants grown in Nebraska, USA.</title>
        <authorList>
            <person name="Schachtman D."/>
        </authorList>
    </citation>
    <scope>NUCLEOTIDE SEQUENCE [LARGE SCALE GENOMIC DNA]</scope>
    <source>
        <strain evidence="3 4">4129</strain>
    </source>
</reference>
<gene>
    <name evidence="3" type="ORF">J2W48_002348</name>
</gene>
<keyword evidence="1" id="KW-0472">Membrane</keyword>
<keyword evidence="1" id="KW-0812">Transmembrane</keyword>
<protein>
    <recommendedName>
        <fullName evidence="2">2TM domain-containing protein</fullName>
    </recommendedName>
</protein>
<dbReference type="InterPro" id="IPR025698">
    <property type="entry name" value="2TM_dom"/>
</dbReference>
<accession>A0ABU1Y844</accession>
<feature type="domain" description="2TM" evidence="2">
    <location>
        <begin position="20"/>
        <end position="101"/>
    </location>
</feature>
<dbReference type="Proteomes" id="UP001269081">
    <property type="component" value="Unassembled WGS sequence"/>
</dbReference>
<keyword evidence="1" id="KW-1133">Transmembrane helix</keyword>
<name>A0ABU1Y844_9FLAO</name>
<evidence type="ECO:0000259" key="2">
    <source>
        <dbReference type="Pfam" id="PF13239"/>
    </source>
</evidence>
<sequence length="111" mass="13396">MQTKLDNDQKELERKLHKLASKNVAKLKAFYSHAFIYIIGVIIYILKEYFGAPFNFFPIQYLNWFVMCIWTTVFLVSAVELFTYNNIFGKEWEKRKLKDILEKKTTTQKWE</sequence>
<evidence type="ECO:0000256" key="1">
    <source>
        <dbReference type="SAM" id="Phobius"/>
    </source>
</evidence>
<keyword evidence="4" id="KW-1185">Reference proteome</keyword>
<evidence type="ECO:0000313" key="3">
    <source>
        <dbReference type="EMBL" id="MDR7210407.1"/>
    </source>
</evidence>
<dbReference type="Pfam" id="PF13239">
    <property type="entry name" value="2TM"/>
    <property type="match status" value="1"/>
</dbReference>
<organism evidence="3 4">
    <name type="scientific">Flavobacterium piscis</name>
    <dbReference type="NCBI Taxonomy" id="1114874"/>
    <lineage>
        <taxon>Bacteria</taxon>
        <taxon>Pseudomonadati</taxon>
        <taxon>Bacteroidota</taxon>
        <taxon>Flavobacteriia</taxon>
        <taxon>Flavobacteriales</taxon>
        <taxon>Flavobacteriaceae</taxon>
        <taxon>Flavobacterium</taxon>
    </lineage>
</organism>
<proteinExistence type="predicted"/>
<feature type="transmembrane region" description="Helical" evidence="1">
    <location>
        <begin position="61"/>
        <end position="88"/>
    </location>
</feature>
<feature type="transmembrane region" description="Helical" evidence="1">
    <location>
        <begin position="29"/>
        <end position="46"/>
    </location>
</feature>